<protein>
    <submittedName>
        <fullName evidence="1">Uncharacterized protein</fullName>
    </submittedName>
</protein>
<dbReference type="Proteomes" id="UP001151760">
    <property type="component" value="Unassembled WGS sequence"/>
</dbReference>
<reference evidence="1" key="1">
    <citation type="journal article" date="2022" name="Int. J. Mol. Sci.">
        <title>Draft Genome of Tanacetum Coccineum: Genomic Comparison of Closely Related Tanacetum-Family Plants.</title>
        <authorList>
            <person name="Yamashiro T."/>
            <person name="Shiraishi A."/>
            <person name="Nakayama K."/>
            <person name="Satake H."/>
        </authorList>
    </citation>
    <scope>NUCLEOTIDE SEQUENCE</scope>
</reference>
<reference evidence="1" key="2">
    <citation type="submission" date="2022-01" db="EMBL/GenBank/DDBJ databases">
        <authorList>
            <person name="Yamashiro T."/>
            <person name="Shiraishi A."/>
            <person name="Satake H."/>
            <person name="Nakayama K."/>
        </authorList>
    </citation>
    <scope>NUCLEOTIDE SEQUENCE</scope>
</reference>
<proteinExistence type="predicted"/>
<name>A0ABQ5A601_9ASTR</name>
<dbReference type="EMBL" id="BQNB010011932">
    <property type="protein sequence ID" value="GJS97041.1"/>
    <property type="molecule type" value="Genomic_DNA"/>
</dbReference>
<sequence>MFCKPDTYRRDLLENLDTLEAVIHRAVITYARLQLQSQDVQINPVQAVNDSLIVSKSSWIESKNNHALGKLVNETQLQQHESLVTESTTLEANLNTDVKALDAGSVITESSGAKSDKHDTSSSSRTYITDAVDADIRPVNDQVPFAEVQLTTQHNVLANEQQHTEQSEPIYDTYQLENVNSNTTHDSTNMRHKGGEIDQDAEQYQAKSPLLKVEFLKTNDMVEKKVYNELSNRLLQLEKHCISLEISM</sequence>
<organism evidence="1 2">
    <name type="scientific">Tanacetum coccineum</name>
    <dbReference type="NCBI Taxonomy" id="301880"/>
    <lineage>
        <taxon>Eukaryota</taxon>
        <taxon>Viridiplantae</taxon>
        <taxon>Streptophyta</taxon>
        <taxon>Embryophyta</taxon>
        <taxon>Tracheophyta</taxon>
        <taxon>Spermatophyta</taxon>
        <taxon>Magnoliopsida</taxon>
        <taxon>eudicotyledons</taxon>
        <taxon>Gunneridae</taxon>
        <taxon>Pentapetalae</taxon>
        <taxon>asterids</taxon>
        <taxon>campanulids</taxon>
        <taxon>Asterales</taxon>
        <taxon>Asteraceae</taxon>
        <taxon>Asteroideae</taxon>
        <taxon>Anthemideae</taxon>
        <taxon>Anthemidinae</taxon>
        <taxon>Tanacetum</taxon>
    </lineage>
</organism>
<evidence type="ECO:0000313" key="1">
    <source>
        <dbReference type="EMBL" id="GJS97041.1"/>
    </source>
</evidence>
<gene>
    <name evidence="1" type="ORF">Tco_0804009</name>
</gene>
<evidence type="ECO:0000313" key="2">
    <source>
        <dbReference type="Proteomes" id="UP001151760"/>
    </source>
</evidence>
<accession>A0ABQ5A601</accession>
<comment type="caution">
    <text evidence="1">The sequence shown here is derived from an EMBL/GenBank/DDBJ whole genome shotgun (WGS) entry which is preliminary data.</text>
</comment>
<keyword evidence="2" id="KW-1185">Reference proteome</keyword>